<gene>
    <name evidence="2" type="ORF">MNBD_GAMMA24-785</name>
</gene>
<evidence type="ECO:0000256" key="1">
    <source>
        <dbReference type="ARBA" id="ARBA00022801"/>
    </source>
</evidence>
<dbReference type="PANTHER" id="PTHR31956:SF1">
    <property type="entry name" value="NON-SPECIFIC PHOSPHOLIPASE C1"/>
    <property type="match status" value="1"/>
</dbReference>
<keyword evidence="1 2" id="KW-0378">Hydrolase</keyword>
<accession>A0A3B1C010</accession>
<dbReference type="CDD" id="cd16013">
    <property type="entry name" value="AcpA"/>
    <property type="match status" value="1"/>
</dbReference>
<organism evidence="2">
    <name type="scientific">hydrothermal vent metagenome</name>
    <dbReference type="NCBI Taxonomy" id="652676"/>
    <lineage>
        <taxon>unclassified sequences</taxon>
        <taxon>metagenomes</taxon>
        <taxon>ecological metagenomes</taxon>
    </lineage>
</organism>
<dbReference type="InterPro" id="IPR017850">
    <property type="entry name" value="Alkaline_phosphatase_core_sf"/>
</dbReference>
<proteinExistence type="predicted"/>
<dbReference type="InterPro" id="IPR007312">
    <property type="entry name" value="Phosphoesterase"/>
</dbReference>
<evidence type="ECO:0000313" key="2">
    <source>
        <dbReference type="EMBL" id="VAX12025.1"/>
    </source>
</evidence>
<dbReference type="EC" id="3.1.3.2" evidence="2"/>
<protein>
    <submittedName>
        <fullName evidence="2">Acid phosphatase</fullName>
        <ecNumber evidence="2">3.1.3.2</ecNumber>
    </submittedName>
</protein>
<dbReference type="PANTHER" id="PTHR31956">
    <property type="entry name" value="NON-SPECIFIC PHOSPHOLIPASE C4-RELATED"/>
    <property type="match status" value="1"/>
</dbReference>
<dbReference type="GO" id="GO:0003993">
    <property type="term" value="F:acid phosphatase activity"/>
    <property type="evidence" value="ECO:0007669"/>
    <property type="project" value="UniProtKB-EC"/>
</dbReference>
<sequence length="549" mass="59916">MFGNQALLVRYSSSIALGVSLAVGALLTMPAHAHTRHSDSSTITTTPIKHVIIIFQENVSFDHYFGTYPKALNPPGEPVFIARSDTPAINGFNQTLLMHNPNSANPQRLSRSEALTCDQNHNYTAEQLAVHGGLMDKFIENTNRESCSAPDISKQNLVMDYYDGNTVTALWNYAQNFAMSDNSFSTTFGPSTPGALNLVSGQTHGAISTQPATDTYGVVNPDATGVGTVINDPNPTFDDCSPGKYPTVSMTNNRNIGNLLNAKGVTWGWFQGGFKPTAMKNGKAVCGQQQANVGGAMITSYSPHHAAFQYYKSTSNPHHLPPVSVAKIGYNDQANHQYDMVDFWAAVDAHNLPAVSFLKAGKAQDGHAGYSDPLDEQQFIVKTINRLQRTAYWRNTAVIIAYDDSDGWYDHVMPPIINHSSDPANDALTNGSCGDVTGDGTYMDRCGYGPRQPLLLVSPWAKVNYVDHSITDQTSILRFIEDNWKLGRIGDDSFDAKAGSLENMFDFSDHHGKAPRLFLNPEQGTNISRHVRDGRAFDAENGLAKNVTD</sequence>
<name>A0A3B1C010_9ZZZZ</name>
<dbReference type="AlphaFoldDB" id="A0A3B1C010"/>
<dbReference type="EMBL" id="UOFZ01000009">
    <property type="protein sequence ID" value="VAX12025.1"/>
    <property type="molecule type" value="Genomic_DNA"/>
</dbReference>
<dbReference type="Pfam" id="PF04185">
    <property type="entry name" value="Phosphoesterase"/>
    <property type="match status" value="1"/>
</dbReference>
<dbReference type="Gene3D" id="3.40.720.10">
    <property type="entry name" value="Alkaline Phosphatase, subunit A"/>
    <property type="match status" value="1"/>
</dbReference>
<reference evidence="2" key="1">
    <citation type="submission" date="2018-06" db="EMBL/GenBank/DDBJ databases">
        <authorList>
            <person name="Zhirakovskaya E."/>
        </authorList>
    </citation>
    <scope>NUCLEOTIDE SEQUENCE</scope>
</reference>